<dbReference type="Pfam" id="PF00027">
    <property type="entry name" value="cNMP_binding"/>
    <property type="match status" value="1"/>
</dbReference>
<dbReference type="InterPro" id="IPR018490">
    <property type="entry name" value="cNMP-bd_dom_sf"/>
</dbReference>
<dbReference type="CDD" id="cd00092">
    <property type="entry name" value="HTH_CRP"/>
    <property type="match status" value="1"/>
</dbReference>
<dbReference type="SMART" id="SM00100">
    <property type="entry name" value="cNMP"/>
    <property type="match status" value="1"/>
</dbReference>
<evidence type="ECO:0000256" key="2">
    <source>
        <dbReference type="ARBA" id="ARBA00023125"/>
    </source>
</evidence>
<gene>
    <name evidence="6" type="primary">crp_2</name>
    <name evidence="6" type="ORF">R28058_22401</name>
</gene>
<evidence type="ECO:0000256" key="1">
    <source>
        <dbReference type="ARBA" id="ARBA00023015"/>
    </source>
</evidence>
<evidence type="ECO:0000256" key="3">
    <source>
        <dbReference type="ARBA" id="ARBA00023163"/>
    </source>
</evidence>
<dbReference type="PRINTS" id="PR00034">
    <property type="entry name" value="HTHCRP"/>
</dbReference>
<dbReference type="Gene3D" id="2.60.120.10">
    <property type="entry name" value="Jelly Rolls"/>
    <property type="match status" value="1"/>
</dbReference>
<evidence type="ECO:0000313" key="6">
    <source>
        <dbReference type="EMBL" id="CEQ04507.1"/>
    </source>
</evidence>
<dbReference type="PANTHER" id="PTHR24567:SF28">
    <property type="entry name" value="LISTERIOLYSIN REGULATORY PROTEIN"/>
    <property type="match status" value="1"/>
</dbReference>
<dbReference type="Pfam" id="PF13545">
    <property type="entry name" value="HTH_Crp_2"/>
    <property type="match status" value="1"/>
</dbReference>
<dbReference type="SUPFAM" id="SSF46785">
    <property type="entry name" value="Winged helix' DNA-binding domain"/>
    <property type="match status" value="1"/>
</dbReference>
<dbReference type="InterPro" id="IPR050397">
    <property type="entry name" value="Env_Response_Regulators"/>
</dbReference>
<name>A0A0C7QV05_PARSO</name>
<dbReference type="InterPro" id="IPR000595">
    <property type="entry name" value="cNMP-bd_dom"/>
</dbReference>
<dbReference type="GO" id="GO:0005829">
    <property type="term" value="C:cytosol"/>
    <property type="evidence" value="ECO:0007669"/>
    <property type="project" value="TreeGrafter"/>
</dbReference>
<dbReference type="SUPFAM" id="SSF51206">
    <property type="entry name" value="cAMP-binding domain-like"/>
    <property type="match status" value="1"/>
</dbReference>
<dbReference type="GO" id="GO:0003700">
    <property type="term" value="F:DNA-binding transcription factor activity"/>
    <property type="evidence" value="ECO:0007669"/>
    <property type="project" value="InterPro"/>
</dbReference>
<dbReference type="InterPro" id="IPR018335">
    <property type="entry name" value="Tscrpt_reg_HTH_Crp-type_CS"/>
</dbReference>
<feature type="domain" description="HTH crp-type" evidence="5">
    <location>
        <begin position="155"/>
        <end position="229"/>
    </location>
</feature>
<dbReference type="InterPro" id="IPR036388">
    <property type="entry name" value="WH-like_DNA-bd_sf"/>
</dbReference>
<dbReference type="Gene3D" id="1.10.10.10">
    <property type="entry name" value="Winged helix-like DNA-binding domain superfamily/Winged helix DNA-binding domain"/>
    <property type="match status" value="1"/>
</dbReference>
<dbReference type="PANTHER" id="PTHR24567">
    <property type="entry name" value="CRP FAMILY TRANSCRIPTIONAL REGULATORY PROTEIN"/>
    <property type="match status" value="1"/>
</dbReference>
<dbReference type="PROSITE" id="PS00042">
    <property type="entry name" value="HTH_CRP_1"/>
    <property type="match status" value="1"/>
</dbReference>
<protein>
    <submittedName>
        <fullName evidence="6">Crp/Fnr family transcriptional regulator</fullName>
    </submittedName>
</protein>
<dbReference type="PROSITE" id="PS51063">
    <property type="entry name" value="HTH_CRP_2"/>
    <property type="match status" value="1"/>
</dbReference>
<keyword evidence="3" id="KW-0804">Transcription</keyword>
<dbReference type="PROSITE" id="PS50042">
    <property type="entry name" value="CNMP_BINDING_3"/>
    <property type="match status" value="1"/>
</dbReference>
<dbReference type="GO" id="GO:0003677">
    <property type="term" value="F:DNA binding"/>
    <property type="evidence" value="ECO:0007669"/>
    <property type="project" value="UniProtKB-KW"/>
</dbReference>
<dbReference type="SMART" id="SM00419">
    <property type="entry name" value="HTH_CRP"/>
    <property type="match status" value="1"/>
</dbReference>
<dbReference type="InterPro" id="IPR014710">
    <property type="entry name" value="RmlC-like_jellyroll"/>
</dbReference>
<keyword evidence="1" id="KW-0805">Transcription regulation</keyword>
<dbReference type="EMBL" id="CEKZ01000003">
    <property type="protein sequence ID" value="CEQ04507.1"/>
    <property type="molecule type" value="Genomic_DNA"/>
</dbReference>
<keyword evidence="2" id="KW-0238">DNA-binding</keyword>
<feature type="domain" description="Cyclic nucleotide-binding" evidence="4">
    <location>
        <begin position="20"/>
        <end position="141"/>
    </location>
</feature>
<reference evidence="6 7" key="1">
    <citation type="submission" date="2015-01" db="EMBL/GenBank/DDBJ databases">
        <authorList>
            <person name="Aslett A.Martin."/>
            <person name="De Silva Nishadi"/>
        </authorList>
    </citation>
    <scope>NUCLEOTIDE SEQUENCE [LARGE SCALE GENOMIC DNA]</scope>
    <source>
        <strain evidence="6 7">R28058</strain>
    </source>
</reference>
<dbReference type="AlphaFoldDB" id="A0A0C7QV05"/>
<proteinExistence type="predicted"/>
<evidence type="ECO:0000313" key="7">
    <source>
        <dbReference type="Proteomes" id="UP000049127"/>
    </source>
</evidence>
<sequence>MKNFTCANCKSKLYAKEVPIFSSLEKNEIDKLASNMSHITFSKGAILCTEGEESPKLFILSSGSVKLSKLTADGKEQIIHILKEGEFFGESNLFEKGYISNFTATVLEKTNICIMSKNNFDEVLAKNPSISFKIISQLNKRLSEAENIAVNLATNDIHFRIANMLIEFSEKYGVRSNEGIIIRLPIGREGMGNYCGITRETISRKLPLFENIGAIKLKGNKTIIVKNFDKLKEFVS</sequence>
<evidence type="ECO:0000259" key="5">
    <source>
        <dbReference type="PROSITE" id="PS51063"/>
    </source>
</evidence>
<dbReference type="RefSeq" id="WP_055342448.1">
    <property type="nucleotide sequence ID" value="NZ_CEKZ01000003.1"/>
</dbReference>
<dbReference type="InterPro" id="IPR012318">
    <property type="entry name" value="HTH_CRP"/>
</dbReference>
<dbReference type="CDD" id="cd00038">
    <property type="entry name" value="CAP_ED"/>
    <property type="match status" value="1"/>
</dbReference>
<dbReference type="InterPro" id="IPR036390">
    <property type="entry name" value="WH_DNA-bd_sf"/>
</dbReference>
<accession>A0A0C7QV05</accession>
<organism evidence="6 7">
    <name type="scientific">Paraclostridium sordellii</name>
    <name type="common">Clostridium sordellii</name>
    <dbReference type="NCBI Taxonomy" id="1505"/>
    <lineage>
        <taxon>Bacteria</taxon>
        <taxon>Bacillati</taxon>
        <taxon>Bacillota</taxon>
        <taxon>Clostridia</taxon>
        <taxon>Peptostreptococcales</taxon>
        <taxon>Peptostreptococcaceae</taxon>
        <taxon>Paraclostridium</taxon>
    </lineage>
</organism>
<evidence type="ECO:0000259" key="4">
    <source>
        <dbReference type="PROSITE" id="PS50042"/>
    </source>
</evidence>
<dbReference type="Proteomes" id="UP000049127">
    <property type="component" value="Unassembled WGS sequence"/>
</dbReference>